<reference evidence="3" key="3">
    <citation type="submission" date="2018-12" db="EMBL/GenBank/DDBJ databases">
        <title>G10K-VGP greater horseshoe bat female genome, primary haplotype.</title>
        <authorList>
            <person name="Teeling E."/>
            <person name="Myers G."/>
            <person name="Vernes S."/>
            <person name="Pippel M."/>
            <person name="Winkler S."/>
            <person name="Fedrigo O."/>
            <person name="Rhie A."/>
            <person name="Koren S."/>
            <person name="Phillippy A."/>
            <person name="Lewin H."/>
            <person name="Damas J."/>
            <person name="Howe K."/>
            <person name="Mountcastle J."/>
            <person name="Jarvis E.D."/>
        </authorList>
    </citation>
    <scope>NUCLEOTIDE SEQUENCE [LARGE SCALE GENOMIC DNA]</scope>
</reference>
<name>A0A671EQT3_RHIFE</name>
<evidence type="ECO:0000313" key="3">
    <source>
        <dbReference type="Proteomes" id="UP000472240"/>
    </source>
</evidence>
<protein>
    <recommendedName>
        <fullName evidence="4">Alanine and arginine rich domain containing protein</fullName>
    </recommendedName>
</protein>
<feature type="region of interest" description="Disordered" evidence="1">
    <location>
        <begin position="1"/>
        <end position="65"/>
    </location>
</feature>
<evidence type="ECO:0008006" key="4">
    <source>
        <dbReference type="Google" id="ProtNLM"/>
    </source>
</evidence>
<keyword evidence="3" id="KW-1185">Reference proteome</keyword>
<dbReference type="PANTHER" id="PTHR32289:SF2">
    <property type="entry name" value="ALANINE AND ARGININE-RICH DOMAIN-CONTAINING PROTEIN"/>
    <property type="match status" value="1"/>
</dbReference>
<evidence type="ECO:0000256" key="1">
    <source>
        <dbReference type="SAM" id="MobiDB-lite"/>
    </source>
</evidence>
<dbReference type="OMA" id="MRMECAL"/>
<reference evidence="2" key="5">
    <citation type="submission" date="2025-09" db="UniProtKB">
        <authorList>
            <consortium name="Ensembl"/>
        </authorList>
    </citation>
    <scope>IDENTIFICATION</scope>
</reference>
<dbReference type="InterPro" id="IPR051771">
    <property type="entry name" value="FAM167_domain"/>
</dbReference>
<reference evidence="2 3" key="2">
    <citation type="journal article" date="2018" name="Annu Rev Anim Biosci">
        <title>Bat Biology, Genomes, and the Bat1K Project: To Generate Chromosome-Level Genomes for All Living Bat Species.</title>
        <authorList>
            <person name="Teeling E.C."/>
            <person name="Vernes S.C."/>
            <person name="Davalos L.M."/>
            <person name="Ray D.A."/>
            <person name="Gilbert M.T.P."/>
            <person name="Myers E."/>
        </authorList>
    </citation>
    <scope>NUCLEOTIDE SEQUENCE</scope>
</reference>
<accession>A0A671EQT3</accession>
<dbReference type="Proteomes" id="UP000472240">
    <property type="component" value="Chromosome 14"/>
</dbReference>
<evidence type="ECO:0000313" key="2">
    <source>
        <dbReference type="Ensembl" id="ENSRFEP00010013978.1"/>
    </source>
</evidence>
<organism evidence="2 3">
    <name type="scientific">Rhinolophus ferrumequinum</name>
    <name type="common">Greater horseshoe bat</name>
    <dbReference type="NCBI Taxonomy" id="59479"/>
    <lineage>
        <taxon>Eukaryota</taxon>
        <taxon>Metazoa</taxon>
        <taxon>Chordata</taxon>
        <taxon>Craniata</taxon>
        <taxon>Vertebrata</taxon>
        <taxon>Euteleostomi</taxon>
        <taxon>Mammalia</taxon>
        <taxon>Eutheria</taxon>
        <taxon>Laurasiatheria</taxon>
        <taxon>Chiroptera</taxon>
        <taxon>Yinpterochiroptera</taxon>
        <taxon>Rhinolophoidea</taxon>
        <taxon>Rhinolophidae</taxon>
        <taxon>Rhinolophinae</taxon>
        <taxon>Rhinolophus</taxon>
    </lineage>
</organism>
<reference evidence="2 3" key="1">
    <citation type="journal article" date="2015" name="Annu Rev Anim Biosci">
        <title>The Genome 10K Project: a way forward.</title>
        <authorList>
            <person name="Koepfli K.P."/>
            <person name="Paten B."/>
            <person name="O'Brien S.J."/>
            <person name="Koepfli K.P."/>
            <person name="Paten B."/>
            <person name="Antunes A."/>
            <person name="Belov K."/>
            <person name="Bustamante C."/>
            <person name="Castoe T.A."/>
            <person name="Clawson H."/>
            <person name="Crawford A.J."/>
            <person name="Diekhans M."/>
            <person name="Distel D."/>
            <person name="Durbin R."/>
            <person name="Earl D."/>
            <person name="Fujita M.K."/>
            <person name="Gamble T."/>
            <person name="Georges A."/>
            <person name="Gemmell N."/>
            <person name="Gilbert M.T."/>
            <person name="Graves J.M."/>
            <person name="Green R.E."/>
            <person name="Hickey G."/>
            <person name="Jarvis E.D."/>
            <person name="Johnson W."/>
            <person name="Komissarov A."/>
            <person name="Korf I."/>
            <person name="Kuhn R."/>
            <person name="Larkin D.M."/>
            <person name="Lewin H."/>
            <person name="Lopez J.V."/>
            <person name="Ma J."/>
            <person name="Marques-Bonet T."/>
            <person name="Miller W."/>
            <person name="Murphy R."/>
            <person name="Pevzner P."/>
            <person name="Shapiro B."/>
            <person name="Steiner C."/>
            <person name="Tamazian G."/>
            <person name="Venkatesh B."/>
            <person name="Wang J."/>
            <person name="Wayne R."/>
            <person name="Wiley E."/>
            <person name="Yang H."/>
            <person name="Zhang G."/>
            <person name="Haussler D."/>
            <person name="Ryder O."/>
            <person name="O'Brien S.J."/>
        </authorList>
    </citation>
    <scope>NUCLEOTIDE SEQUENCE</scope>
</reference>
<sequence length="123" mass="13331">GGPTQSPSESGFGPQPPGSKSRPPGRGLEDLRRRLVRAFQGAVPRGASRRPPAAAAGEEQSPASVQSIVAGLRAELLEMRFQNRHLAKTLLDLNMKMQQLKKEYALEIASESQRSEDNAVNLE</sequence>
<dbReference type="FunCoup" id="A0A671EQT3">
    <property type="interactions" value="5"/>
</dbReference>
<dbReference type="PANTHER" id="PTHR32289">
    <property type="entry name" value="PROTEIN FAM167A"/>
    <property type="match status" value="1"/>
</dbReference>
<feature type="compositionally biased region" description="Low complexity" evidence="1">
    <location>
        <begin position="41"/>
        <end position="57"/>
    </location>
</feature>
<dbReference type="AlphaFoldDB" id="A0A671EQT3"/>
<proteinExistence type="predicted"/>
<dbReference type="GeneTree" id="ENSGT00390000007815"/>
<dbReference type="Ensembl" id="ENSRFET00010015284.1">
    <property type="protein sequence ID" value="ENSRFEP00010013978.1"/>
    <property type="gene ID" value="ENSRFEG00010009502.1"/>
</dbReference>
<reference evidence="2" key="4">
    <citation type="submission" date="2025-08" db="UniProtKB">
        <authorList>
            <consortium name="Ensembl"/>
        </authorList>
    </citation>
    <scope>IDENTIFICATION</scope>
</reference>
<dbReference type="InParanoid" id="A0A671EQT3"/>